<evidence type="ECO:0000256" key="7">
    <source>
        <dbReference type="ARBA" id="ARBA00022989"/>
    </source>
</evidence>
<dbReference type="InterPro" id="IPR006153">
    <property type="entry name" value="Cation/H_exchanger_TM"/>
</dbReference>
<evidence type="ECO:0000256" key="5">
    <source>
        <dbReference type="ARBA" id="ARBA00022538"/>
    </source>
</evidence>
<dbReference type="PANTHER" id="PTHR32507">
    <property type="entry name" value="NA(+)/H(+) ANTIPORTER 1"/>
    <property type="match status" value="1"/>
</dbReference>
<evidence type="ECO:0000256" key="8">
    <source>
        <dbReference type="ARBA" id="ARBA00023065"/>
    </source>
</evidence>
<feature type="transmembrane region" description="Helical" evidence="10">
    <location>
        <begin position="375"/>
        <end position="401"/>
    </location>
</feature>
<keyword evidence="13" id="KW-1185">Reference proteome</keyword>
<feature type="transmembrane region" description="Helical" evidence="10">
    <location>
        <begin position="6"/>
        <end position="24"/>
    </location>
</feature>
<keyword evidence="8" id="KW-0406">Ion transport</keyword>
<dbReference type="PROSITE" id="PS51202">
    <property type="entry name" value="RCK_C"/>
    <property type="match status" value="1"/>
</dbReference>
<reference evidence="13" key="1">
    <citation type="submission" date="2016-09" db="EMBL/GenBank/DDBJ databases">
        <authorList>
            <person name="Koehorst J."/>
        </authorList>
    </citation>
    <scope>NUCLEOTIDE SEQUENCE [LARGE SCALE GENOMIC DNA]</scope>
</reference>
<dbReference type="Gene3D" id="3.30.70.1450">
    <property type="entry name" value="Regulator of K+ conductance, C-terminal domain"/>
    <property type="match status" value="1"/>
</dbReference>
<evidence type="ECO:0000313" key="12">
    <source>
        <dbReference type="EMBL" id="SEH85976.1"/>
    </source>
</evidence>
<dbReference type="GO" id="GO:0006813">
    <property type="term" value="P:potassium ion transport"/>
    <property type="evidence" value="ECO:0007669"/>
    <property type="project" value="UniProtKB-KW"/>
</dbReference>
<dbReference type="GO" id="GO:0005886">
    <property type="term" value="C:plasma membrane"/>
    <property type="evidence" value="ECO:0007669"/>
    <property type="project" value="UniProtKB-SubCell"/>
</dbReference>
<feature type="domain" description="RCK C-terminal" evidence="11">
    <location>
        <begin position="415"/>
        <end position="496"/>
    </location>
</feature>
<gene>
    <name evidence="12" type="ORF">PYTT_1267</name>
</gene>
<evidence type="ECO:0000256" key="10">
    <source>
        <dbReference type="SAM" id="Phobius"/>
    </source>
</evidence>
<evidence type="ECO:0000256" key="6">
    <source>
        <dbReference type="ARBA" id="ARBA00022692"/>
    </source>
</evidence>
<keyword evidence="4" id="KW-1003">Cell membrane</keyword>
<dbReference type="Proteomes" id="UP000176204">
    <property type="component" value="Chromosome I"/>
</dbReference>
<keyword evidence="3" id="KW-0050">Antiport</keyword>
<keyword evidence="9 10" id="KW-0472">Membrane</keyword>
<keyword evidence="2" id="KW-0813">Transport</keyword>
<feature type="transmembrane region" description="Helical" evidence="10">
    <location>
        <begin position="36"/>
        <end position="58"/>
    </location>
</feature>
<dbReference type="GO" id="GO:0015297">
    <property type="term" value="F:antiporter activity"/>
    <property type="evidence" value="ECO:0007669"/>
    <property type="project" value="UniProtKB-KW"/>
</dbReference>
<evidence type="ECO:0000256" key="2">
    <source>
        <dbReference type="ARBA" id="ARBA00022448"/>
    </source>
</evidence>
<sequence length="503" mass="54973">MDTHAIPMEWYFFGSAALIILGILASKISSRVNTPVLLMFLAVGMLAGTDGIARLSFIDWGGISFTNYRIANFFGSVALCYILFSGGLGTNWQSIKRCTVTGGILASLGVLLTALVVALAGMAFFDLQFEYAMLLGAIISSTDAAAVFAVLRSRGVSLKGQLKPLLELESGSNDPMAAFMTIFMIGMIGNPGDSYWTVLTSFLTRMSLGIAFGLAIGYAAARIFDRVGLEYDGLYLVLGIGLVLFCYGICEIAGGNGFMAVYVCGLMMGNRKFLYKNGFIHFNDGISWLMQVTMFLMLGLLVNPRELPGIAVEGLVLSVVLMLVARPAAVYLCMLGSRYTWRERTFVSWVGLRGAAPIVLATFPAIYGVPNAHEYFTVVFFIVITSVLIQGSTLMPVAKLLKLDKPFVVRRRSPLQFEQTNTIAGEMIEYEIEAGTAAENCLIRDLHLPKETRIFLIRRGDGFVVPEGNTRILGGDGLMFLAEPRQFDAARRILSHRKEEEPS</sequence>
<feature type="transmembrane region" description="Helical" evidence="10">
    <location>
        <begin position="104"/>
        <end position="125"/>
    </location>
</feature>
<name>A0A1C7PCG9_9BACT</name>
<evidence type="ECO:0000256" key="1">
    <source>
        <dbReference type="ARBA" id="ARBA00004651"/>
    </source>
</evidence>
<dbReference type="InterPro" id="IPR036721">
    <property type="entry name" value="RCK_C_sf"/>
</dbReference>
<dbReference type="InterPro" id="IPR006037">
    <property type="entry name" value="RCK_C"/>
</dbReference>
<dbReference type="GO" id="GO:0008324">
    <property type="term" value="F:monoatomic cation transmembrane transporter activity"/>
    <property type="evidence" value="ECO:0007669"/>
    <property type="project" value="InterPro"/>
</dbReference>
<evidence type="ECO:0000259" key="11">
    <source>
        <dbReference type="PROSITE" id="PS51202"/>
    </source>
</evidence>
<dbReference type="Pfam" id="PF00999">
    <property type="entry name" value="Na_H_Exchanger"/>
    <property type="match status" value="1"/>
</dbReference>
<dbReference type="KEGG" id="agl:PYTT_1267"/>
<accession>A0A1C7PCG9</accession>
<evidence type="ECO:0000256" key="3">
    <source>
        <dbReference type="ARBA" id="ARBA00022449"/>
    </source>
</evidence>
<feature type="transmembrane region" description="Helical" evidence="10">
    <location>
        <begin position="195"/>
        <end position="221"/>
    </location>
</feature>
<feature type="transmembrane region" description="Helical" evidence="10">
    <location>
        <begin position="131"/>
        <end position="151"/>
    </location>
</feature>
<feature type="transmembrane region" description="Helical" evidence="10">
    <location>
        <begin position="70"/>
        <end position="92"/>
    </location>
</feature>
<keyword evidence="6 10" id="KW-0812">Transmembrane</keyword>
<feature type="transmembrane region" description="Helical" evidence="10">
    <location>
        <begin position="346"/>
        <end position="369"/>
    </location>
</feature>
<dbReference type="NCBIfam" id="NF003716">
    <property type="entry name" value="PRK05326.1-3"/>
    <property type="match status" value="1"/>
</dbReference>
<dbReference type="NCBIfam" id="NF003715">
    <property type="entry name" value="PRK05326.1-2"/>
    <property type="match status" value="1"/>
</dbReference>
<dbReference type="STRING" id="1679444.PYTT_1267"/>
<protein>
    <submittedName>
        <fullName evidence="12">Sodium/hydrogen exchanger family</fullName>
    </submittedName>
</protein>
<feature type="transmembrane region" description="Helical" evidence="10">
    <location>
        <begin position="233"/>
        <end position="250"/>
    </location>
</feature>
<dbReference type="RefSeq" id="WP_067775568.1">
    <property type="nucleotide sequence ID" value="NZ_JACVVN010000013.1"/>
</dbReference>
<dbReference type="EMBL" id="LT629973">
    <property type="protein sequence ID" value="SEH85976.1"/>
    <property type="molecule type" value="Genomic_DNA"/>
</dbReference>
<dbReference type="PANTHER" id="PTHR32507:SF7">
    <property type="entry name" value="K(+)_H(+) ANTIPORTER NHAP2"/>
    <property type="match status" value="1"/>
</dbReference>
<proteinExistence type="predicted"/>
<dbReference type="AlphaFoldDB" id="A0A1C7PCG9"/>
<evidence type="ECO:0000256" key="4">
    <source>
        <dbReference type="ARBA" id="ARBA00022475"/>
    </source>
</evidence>
<keyword evidence="5" id="KW-0633">Potassium transport</keyword>
<evidence type="ECO:0000313" key="13">
    <source>
        <dbReference type="Proteomes" id="UP000176204"/>
    </source>
</evidence>
<organism evidence="12 13">
    <name type="scientific">Akkermansia glycaniphila</name>
    <dbReference type="NCBI Taxonomy" id="1679444"/>
    <lineage>
        <taxon>Bacteria</taxon>
        <taxon>Pseudomonadati</taxon>
        <taxon>Verrucomicrobiota</taxon>
        <taxon>Verrucomicrobiia</taxon>
        <taxon>Verrucomicrobiales</taxon>
        <taxon>Akkermansiaceae</taxon>
        <taxon>Akkermansia</taxon>
    </lineage>
</organism>
<comment type="subcellular location">
    <subcellularLocation>
        <location evidence="1">Cell membrane</location>
        <topology evidence="1">Multi-pass membrane protein</topology>
    </subcellularLocation>
</comment>
<dbReference type="InterPro" id="IPR038770">
    <property type="entry name" value="Na+/solute_symporter_sf"/>
</dbReference>
<dbReference type="SUPFAM" id="SSF116726">
    <property type="entry name" value="TrkA C-terminal domain-like"/>
    <property type="match status" value="1"/>
</dbReference>
<dbReference type="Pfam" id="PF02080">
    <property type="entry name" value="TrkA_C"/>
    <property type="match status" value="1"/>
</dbReference>
<feature type="transmembrane region" description="Helical" evidence="10">
    <location>
        <begin position="315"/>
        <end position="334"/>
    </location>
</feature>
<keyword evidence="7 10" id="KW-1133">Transmembrane helix</keyword>
<evidence type="ECO:0000256" key="9">
    <source>
        <dbReference type="ARBA" id="ARBA00023136"/>
    </source>
</evidence>
<dbReference type="GO" id="GO:1902600">
    <property type="term" value="P:proton transmembrane transport"/>
    <property type="evidence" value="ECO:0007669"/>
    <property type="project" value="InterPro"/>
</dbReference>
<dbReference type="Gene3D" id="1.20.1530.20">
    <property type="match status" value="1"/>
</dbReference>
<keyword evidence="5" id="KW-0630">Potassium</keyword>
<feature type="transmembrane region" description="Helical" evidence="10">
    <location>
        <begin position="286"/>
        <end position="303"/>
    </location>
</feature>